<keyword evidence="7 8" id="KW-0472">Membrane</keyword>
<feature type="transmembrane region" description="Helical" evidence="8">
    <location>
        <begin position="7"/>
        <end position="24"/>
    </location>
</feature>
<keyword evidence="10" id="KW-1185">Reference proteome</keyword>
<evidence type="ECO:0000256" key="3">
    <source>
        <dbReference type="ARBA" id="ARBA00022448"/>
    </source>
</evidence>
<evidence type="ECO:0000256" key="7">
    <source>
        <dbReference type="ARBA" id="ARBA00023136"/>
    </source>
</evidence>
<dbReference type="KEGG" id="pbap:Pla133_28720"/>
<dbReference type="PANTHER" id="PTHR21716">
    <property type="entry name" value="TRANSMEMBRANE PROTEIN"/>
    <property type="match status" value="1"/>
</dbReference>
<evidence type="ECO:0000256" key="8">
    <source>
        <dbReference type="SAM" id="Phobius"/>
    </source>
</evidence>
<feature type="transmembrane region" description="Helical" evidence="8">
    <location>
        <begin position="309"/>
        <end position="333"/>
    </location>
</feature>
<feature type="transmembrane region" description="Helical" evidence="8">
    <location>
        <begin position="30"/>
        <end position="52"/>
    </location>
</feature>
<comment type="subcellular location">
    <subcellularLocation>
        <location evidence="1">Cell membrane</location>
        <topology evidence="1">Multi-pass membrane protein</topology>
    </subcellularLocation>
</comment>
<evidence type="ECO:0000256" key="2">
    <source>
        <dbReference type="ARBA" id="ARBA00009773"/>
    </source>
</evidence>
<evidence type="ECO:0000256" key="6">
    <source>
        <dbReference type="ARBA" id="ARBA00022989"/>
    </source>
</evidence>
<dbReference type="Proteomes" id="UP000316921">
    <property type="component" value="Chromosome"/>
</dbReference>
<feature type="transmembrane region" description="Helical" evidence="8">
    <location>
        <begin position="59"/>
        <end position="80"/>
    </location>
</feature>
<evidence type="ECO:0000256" key="4">
    <source>
        <dbReference type="ARBA" id="ARBA00022475"/>
    </source>
</evidence>
<dbReference type="GO" id="GO:0005886">
    <property type="term" value="C:plasma membrane"/>
    <property type="evidence" value="ECO:0007669"/>
    <property type="project" value="UniProtKB-SubCell"/>
</dbReference>
<evidence type="ECO:0000313" key="10">
    <source>
        <dbReference type="Proteomes" id="UP000316921"/>
    </source>
</evidence>
<dbReference type="EMBL" id="CP036287">
    <property type="protein sequence ID" value="QDU67783.1"/>
    <property type="molecule type" value="Genomic_DNA"/>
</dbReference>
<name>A0A518BLF2_9BACT</name>
<evidence type="ECO:0000256" key="5">
    <source>
        <dbReference type="ARBA" id="ARBA00022692"/>
    </source>
</evidence>
<dbReference type="RefSeq" id="WP_145066246.1">
    <property type="nucleotide sequence ID" value="NZ_CP036287.1"/>
</dbReference>
<keyword evidence="3" id="KW-0813">Transport</keyword>
<keyword evidence="5 8" id="KW-0812">Transmembrane</keyword>
<organism evidence="9 10">
    <name type="scientific">Engelhardtia mirabilis</name>
    <dbReference type="NCBI Taxonomy" id="2528011"/>
    <lineage>
        <taxon>Bacteria</taxon>
        <taxon>Pseudomonadati</taxon>
        <taxon>Planctomycetota</taxon>
        <taxon>Planctomycetia</taxon>
        <taxon>Planctomycetia incertae sedis</taxon>
        <taxon>Engelhardtia</taxon>
    </lineage>
</organism>
<feature type="transmembrane region" description="Helical" evidence="8">
    <location>
        <begin position="279"/>
        <end position="297"/>
    </location>
</feature>
<sequence>MQPLNRATIALLAIPSIVLLGWLLKVGAGIIQPLVIALLLASMLSPVVRGLARFRIPPFVSVLTMAVLIGFGLARVALIVQGNVAEFLGQTERAQIEAVGGLTESEDAVNRSFGGWTAVVKDLETRIERSTMPAEVQDYLKAQLNELDAGELSAQLVGSGLGIMRTILLVVIYMLFIFAEQAVFRRKILSVAGDNRHAAATILDTIGRGIQQFLGIKTLISIATGALCYVALVALQVPYALLWGVLTFFLNFIPYFGSLAAGTMPTVTALAVKSSWETAMIVAAVYFAVNIVLGSIIEPRILGRELDLSPLVIIVSVVIWGALWGVVGAFLAVPMTATMQIVLASNEVTRPVAVLLSSGPPKGSRRLRQAA</sequence>
<keyword evidence="6 8" id="KW-1133">Transmembrane helix</keyword>
<protein>
    <submittedName>
        <fullName evidence="9">AI-2 transport protein TqsA</fullName>
    </submittedName>
</protein>
<evidence type="ECO:0000313" key="9">
    <source>
        <dbReference type="EMBL" id="QDU67783.1"/>
    </source>
</evidence>
<dbReference type="AlphaFoldDB" id="A0A518BLF2"/>
<feature type="transmembrane region" description="Helical" evidence="8">
    <location>
        <begin position="218"/>
        <end position="246"/>
    </location>
</feature>
<keyword evidence="4" id="KW-1003">Cell membrane</keyword>
<accession>A0A518BLF2</accession>
<dbReference type="Pfam" id="PF01594">
    <property type="entry name" value="AI-2E_transport"/>
    <property type="match status" value="1"/>
</dbReference>
<reference evidence="9 10" key="1">
    <citation type="submission" date="2019-02" db="EMBL/GenBank/DDBJ databases">
        <title>Deep-cultivation of Planctomycetes and their phenomic and genomic characterization uncovers novel biology.</title>
        <authorList>
            <person name="Wiegand S."/>
            <person name="Jogler M."/>
            <person name="Boedeker C."/>
            <person name="Pinto D."/>
            <person name="Vollmers J."/>
            <person name="Rivas-Marin E."/>
            <person name="Kohn T."/>
            <person name="Peeters S.H."/>
            <person name="Heuer A."/>
            <person name="Rast P."/>
            <person name="Oberbeckmann S."/>
            <person name="Bunk B."/>
            <person name="Jeske O."/>
            <person name="Meyerdierks A."/>
            <person name="Storesund J.E."/>
            <person name="Kallscheuer N."/>
            <person name="Luecker S."/>
            <person name="Lage O.M."/>
            <person name="Pohl T."/>
            <person name="Merkel B.J."/>
            <person name="Hornburger P."/>
            <person name="Mueller R.-W."/>
            <person name="Bruemmer F."/>
            <person name="Labrenz M."/>
            <person name="Spormann A.M."/>
            <person name="Op den Camp H."/>
            <person name="Overmann J."/>
            <person name="Amann R."/>
            <person name="Jetten M.S.M."/>
            <person name="Mascher T."/>
            <person name="Medema M.H."/>
            <person name="Devos D.P."/>
            <person name="Kaster A.-K."/>
            <person name="Ovreas L."/>
            <person name="Rohde M."/>
            <person name="Galperin M.Y."/>
            <person name="Jogler C."/>
        </authorList>
    </citation>
    <scope>NUCLEOTIDE SEQUENCE [LARGE SCALE GENOMIC DNA]</scope>
    <source>
        <strain evidence="9 10">Pla133</strain>
    </source>
</reference>
<feature type="transmembrane region" description="Helical" evidence="8">
    <location>
        <begin position="156"/>
        <end position="179"/>
    </location>
</feature>
<evidence type="ECO:0000256" key="1">
    <source>
        <dbReference type="ARBA" id="ARBA00004651"/>
    </source>
</evidence>
<gene>
    <name evidence="9" type="primary">tqsA_2</name>
    <name evidence="9" type="ORF">Pla133_28720</name>
</gene>
<dbReference type="InterPro" id="IPR002549">
    <property type="entry name" value="AI-2E-like"/>
</dbReference>
<comment type="similarity">
    <text evidence="2">Belongs to the autoinducer-2 exporter (AI-2E) (TC 2.A.86) family.</text>
</comment>
<dbReference type="PANTHER" id="PTHR21716:SF53">
    <property type="entry name" value="PERMEASE PERM-RELATED"/>
    <property type="match status" value="1"/>
</dbReference>
<proteinExistence type="inferred from homology"/>